<evidence type="ECO:0000313" key="3">
    <source>
        <dbReference type="EMBL" id="KOM44937.1"/>
    </source>
</evidence>
<dbReference type="Proteomes" id="UP000053144">
    <property type="component" value="Chromosome 6"/>
</dbReference>
<feature type="compositionally biased region" description="Polar residues" evidence="1">
    <location>
        <begin position="147"/>
        <end position="160"/>
    </location>
</feature>
<gene>
    <name evidence="2" type="ORF">HKW66_Vig0159470</name>
    <name evidence="3" type="ORF">LR48_Vigan06g024300</name>
</gene>
<reference evidence="2 5" key="3">
    <citation type="submission" date="2020-05" db="EMBL/GenBank/DDBJ databases">
        <title>Vigna angularis (adzuki bean) Var. LongXiaoDou No. 4 denovo assembly.</title>
        <authorList>
            <person name="Xiang H."/>
        </authorList>
    </citation>
    <scope>NUCLEOTIDE SEQUENCE [LARGE SCALE GENOMIC DNA]</scope>
    <source>
        <tissue evidence="2">Leaf</tissue>
    </source>
</reference>
<feature type="compositionally biased region" description="Basic residues" evidence="1">
    <location>
        <begin position="131"/>
        <end position="144"/>
    </location>
</feature>
<dbReference type="EMBL" id="CM003376">
    <property type="protein sequence ID" value="KOM44937.1"/>
    <property type="molecule type" value="Genomic_DNA"/>
</dbReference>
<evidence type="ECO:0000313" key="5">
    <source>
        <dbReference type="Proteomes" id="UP000743370"/>
    </source>
</evidence>
<evidence type="ECO:0000313" key="2">
    <source>
        <dbReference type="EMBL" id="KAG2375899.1"/>
    </source>
</evidence>
<evidence type="ECO:0000256" key="1">
    <source>
        <dbReference type="SAM" id="MobiDB-lite"/>
    </source>
</evidence>
<dbReference type="OMA" id="ERCKIAD"/>
<feature type="region of interest" description="Disordered" evidence="1">
    <location>
        <begin position="49"/>
        <end position="85"/>
    </location>
</feature>
<protein>
    <submittedName>
        <fullName evidence="3">Uncharacterized protein</fullName>
    </submittedName>
</protein>
<name>A0A0L9UQR7_PHAAN</name>
<dbReference type="AlphaFoldDB" id="A0A0L9UQR7"/>
<dbReference type="EMBL" id="JABFOF010000010">
    <property type="protein sequence ID" value="KAG2375899.1"/>
    <property type="molecule type" value="Genomic_DNA"/>
</dbReference>
<accession>A0A0L9UQR7</accession>
<sequence>MNPDDRKRRFNEAIVNMLYPSSSPQSERELEPAEPLIEESAADVISGALDHCDNNSSTSVEEEHDSETEKLSRAQRKKIRKKKLKEEVVHRGKLIGPLLPLTSTQVTRDAPPVRSNASEEGGVADCGGKSGKVKHRRMAKRLAKQKGNASTLDNTNQSSAEDLKEARL</sequence>
<feature type="region of interest" description="Disordered" evidence="1">
    <location>
        <begin position="100"/>
        <end position="168"/>
    </location>
</feature>
<feature type="compositionally biased region" description="Basic residues" evidence="1">
    <location>
        <begin position="73"/>
        <end position="83"/>
    </location>
</feature>
<organism evidence="3 4">
    <name type="scientific">Phaseolus angularis</name>
    <name type="common">Azuki bean</name>
    <name type="synonym">Vigna angularis</name>
    <dbReference type="NCBI Taxonomy" id="3914"/>
    <lineage>
        <taxon>Eukaryota</taxon>
        <taxon>Viridiplantae</taxon>
        <taxon>Streptophyta</taxon>
        <taxon>Embryophyta</taxon>
        <taxon>Tracheophyta</taxon>
        <taxon>Spermatophyta</taxon>
        <taxon>Magnoliopsida</taxon>
        <taxon>eudicotyledons</taxon>
        <taxon>Gunneridae</taxon>
        <taxon>Pentapetalae</taxon>
        <taxon>rosids</taxon>
        <taxon>fabids</taxon>
        <taxon>Fabales</taxon>
        <taxon>Fabaceae</taxon>
        <taxon>Papilionoideae</taxon>
        <taxon>50 kb inversion clade</taxon>
        <taxon>NPAAA clade</taxon>
        <taxon>indigoferoid/millettioid clade</taxon>
        <taxon>Phaseoleae</taxon>
        <taxon>Vigna</taxon>
    </lineage>
</organism>
<dbReference type="Proteomes" id="UP000743370">
    <property type="component" value="Unassembled WGS sequence"/>
</dbReference>
<reference evidence="4" key="1">
    <citation type="journal article" date="2015" name="Proc. Natl. Acad. Sci. U.S.A.">
        <title>Genome sequencing of adzuki bean (Vigna angularis) provides insight into high starch and low fat accumulation and domestication.</title>
        <authorList>
            <person name="Yang K."/>
            <person name="Tian Z."/>
            <person name="Chen C."/>
            <person name="Luo L."/>
            <person name="Zhao B."/>
            <person name="Wang Z."/>
            <person name="Yu L."/>
            <person name="Li Y."/>
            <person name="Sun Y."/>
            <person name="Li W."/>
            <person name="Chen Y."/>
            <person name="Li Y."/>
            <person name="Zhang Y."/>
            <person name="Ai D."/>
            <person name="Zhao J."/>
            <person name="Shang C."/>
            <person name="Ma Y."/>
            <person name="Wu B."/>
            <person name="Wang M."/>
            <person name="Gao L."/>
            <person name="Sun D."/>
            <person name="Zhang P."/>
            <person name="Guo F."/>
            <person name="Wang W."/>
            <person name="Li Y."/>
            <person name="Wang J."/>
            <person name="Varshney R.K."/>
            <person name="Wang J."/>
            <person name="Ling H.Q."/>
            <person name="Wan P."/>
        </authorList>
    </citation>
    <scope>NUCLEOTIDE SEQUENCE</scope>
    <source>
        <strain evidence="4">cv. Jingnong 6</strain>
    </source>
</reference>
<dbReference type="Gramene" id="KOM44937">
    <property type="protein sequence ID" value="KOM44937"/>
    <property type="gene ID" value="LR48_Vigan06g024300"/>
</dbReference>
<dbReference type="OrthoDB" id="763372at2759"/>
<evidence type="ECO:0000313" key="4">
    <source>
        <dbReference type="Proteomes" id="UP000053144"/>
    </source>
</evidence>
<dbReference type="KEGG" id="var:108335535"/>
<proteinExistence type="predicted"/>
<reference evidence="3" key="2">
    <citation type="submission" date="2015-02" db="EMBL/GenBank/DDBJ databases">
        <authorList>
            <person name="Chooi Y.-H."/>
        </authorList>
    </citation>
    <scope>NUCLEOTIDE SEQUENCE</scope>
    <source>
        <tissue evidence="3">Seedling</tissue>
    </source>
</reference>